<dbReference type="InterPro" id="IPR027843">
    <property type="entry name" value="DUF4440"/>
</dbReference>
<reference evidence="2 3" key="1">
    <citation type="submission" date="2017-09" db="EMBL/GenBank/DDBJ databases">
        <authorList>
            <person name="Lee N."/>
            <person name="Cho B.-K."/>
        </authorList>
    </citation>
    <scope>NUCLEOTIDE SEQUENCE [LARGE SCALE GENOMIC DNA]</scope>
    <source>
        <strain evidence="2 3">ATCC 12461</strain>
    </source>
</reference>
<keyword evidence="3" id="KW-1185">Reference proteome</keyword>
<protein>
    <submittedName>
        <fullName evidence="2">DUF4440 domain-containing protein</fullName>
    </submittedName>
</protein>
<dbReference type="KEGG" id="salw:CP975_28520"/>
<evidence type="ECO:0000259" key="1">
    <source>
        <dbReference type="Pfam" id="PF14534"/>
    </source>
</evidence>
<accession>A0A5J6HKX6</accession>
<evidence type="ECO:0000313" key="2">
    <source>
        <dbReference type="EMBL" id="QEV20969.1"/>
    </source>
</evidence>
<dbReference type="RefSeq" id="WP_055528129.1">
    <property type="nucleotide sequence ID" value="NZ_CP023695.1"/>
</dbReference>
<name>A0A5J6HKX6_STRAD</name>
<dbReference type="Gene3D" id="3.10.450.50">
    <property type="match status" value="1"/>
</dbReference>
<evidence type="ECO:0000313" key="3">
    <source>
        <dbReference type="Proteomes" id="UP000326553"/>
    </source>
</evidence>
<dbReference type="Pfam" id="PF14534">
    <property type="entry name" value="DUF4440"/>
    <property type="match status" value="1"/>
</dbReference>
<gene>
    <name evidence="2" type="ORF">CP975_28520</name>
</gene>
<proteinExistence type="predicted"/>
<feature type="domain" description="DUF4440" evidence="1">
    <location>
        <begin position="15"/>
        <end position="111"/>
    </location>
</feature>
<dbReference type="AlphaFoldDB" id="A0A5J6HKX6"/>
<dbReference type="Proteomes" id="UP000326553">
    <property type="component" value="Chromosome"/>
</dbReference>
<dbReference type="EMBL" id="CP023695">
    <property type="protein sequence ID" value="QEV20969.1"/>
    <property type="molecule type" value="Genomic_DNA"/>
</dbReference>
<dbReference type="SUPFAM" id="SSF54427">
    <property type="entry name" value="NTF2-like"/>
    <property type="match status" value="1"/>
</dbReference>
<sequence>MTERTPAVEAAIEGELRLLDPEVRASPELFGALLHPEFTEFGASGTRWDRESIVRVLTARPDPASRPTTTSHMRGVQLADDVVHLTFDTDDNGRRAHRSSLWRRTDDGWRLWFHQGTLFSDVSDVSDASPGAGR</sequence>
<dbReference type="OrthoDB" id="7845843at2"/>
<organism evidence="2 3">
    <name type="scientific">Streptomyces alboniger</name>
    <dbReference type="NCBI Taxonomy" id="132473"/>
    <lineage>
        <taxon>Bacteria</taxon>
        <taxon>Bacillati</taxon>
        <taxon>Actinomycetota</taxon>
        <taxon>Actinomycetes</taxon>
        <taxon>Kitasatosporales</taxon>
        <taxon>Streptomycetaceae</taxon>
        <taxon>Streptomyces</taxon>
        <taxon>Streptomyces aurantiacus group</taxon>
    </lineage>
</organism>
<dbReference type="InterPro" id="IPR032710">
    <property type="entry name" value="NTF2-like_dom_sf"/>
</dbReference>